<dbReference type="Pfam" id="PF00378">
    <property type="entry name" value="ECH_1"/>
    <property type="match status" value="1"/>
</dbReference>
<dbReference type="GO" id="GO:0016853">
    <property type="term" value="F:isomerase activity"/>
    <property type="evidence" value="ECO:0007669"/>
    <property type="project" value="UniProtKB-KW"/>
</dbReference>
<dbReference type="RefSeq" id="WP_139942321.1">
    <property type="nucleotide sequence ID" value="NZ_JBHSYP010000003.1"/>
</dbReference>
<dbReference type="InterPro" id="IPR001753">
    <property type="entry name" value="Enoyl-CoA_hydra/iso"/>
</dbReference>
<dbReference type="EMBL" id="VFIY01000019">
    <property type="protein sequence ID" value="TPD56850.1"/>
    <property type="molecule type" value="Genomic_DNA"/>
</dbReference>
<dbReference type="Gene3D" id="3.90.226.10">
    <property type="entry name" value="2-enoyl-CoA Hydratase, Chain A, domain 1"/>
    <property type="match status" value="1"/>
</dbReference>
<comment type="similarity">
    <text evidence="1">Belongs to the enoyl-CoA hydratase/isomerase family.</text>
</comment>
<evidence type="ECO:0000313" key="3">
    <source>
        <dbReference type="Proteomes" id="UP000319148"/>
    </source>
</evidence>
<protein>
    <submittedName>
        <fullName evidence="2">Enoyl-CoA hydratase/isomerase family protein</fullName>
    </submittedName>
</protein>
<evidence type="ECO:0000256" key="1">
    <source>
        <dbReference type="ARBA" id="ARBA00005254"/>
    </source>
</evidence>
<accession>A0A501P930</accession>
<evidence type="ECO:0000313" key="2">
    <source>
        <dbReference type="EMBL" id="TPD56850.1"/>
    </source>
</evidence>
<dbReference type="InterPro" id="IPR029045">
    <property type="entry name" value="ClpP/crotonase-like_dom_sf"/>
</dbReference>
<sequence>MTYDEYTKLNIDIKEGILTIAISNPAGKNCIDAVLHHELARVFQKISLDDSVRVVVITGDPEGRAFCAGGDLKWMRDDINTAEDLAEMVRDGAAIVNSLLEIRQPVIAMINGHAVGLGATIALLADVSFMSAKAVISDPHVNVGIVAGDGGALLWPLLIGPNRAKEFLMTGDPINAEQAANIGLVNHCVDADALEETAMTFAKRLATGPRMAIELTKKSVNLMLKQLGTQLVPASLALETITFTTADHKEAVRAFLAKETPKFS</sequence>
<dbReference type="SUPFAM" id="SSF52096">
    <property type="entry name" value="ClpP/crotonase"/>
    <property type="match status" value="1"/>
</dbReference>
<dbReference type="PANTHER" id="PTHR43459">
    <property type="entry name" value="ENOYL-COA HYDRATASE"/>
    <property type="match status" value="1"/>
</dbReference>
<dbReference type="Proteomes" id="UP000319148">
    <property type="component" value="Unassembled WGS sequence"/>
</dbReference>
<name>A0A501P930_9PROT</name>
<dbReference type="Gene3D" id="1.10.12.10">
    <property type="entry name" value="Lyase 2-enoyl-coa Hydratase, Chain A, domain 2"/>
    <property type="match status" value="1"/>
</dbReference>
<comment type="caution">
    <text evidence="2">The sequence shown here is derived from an EMBL/GenBank/DDBJ whole genome shotgun (WGS) entry which is preliminary data.</text>
</comment>
<dbReference type="InterPro" id="IPR014748">
    <property type="entry name" value="Enoyl-CoA_hydra_C"/>
</dbReference>
<dbReference type="PANTHER" id="PTHR43459:SF3">
    <property type="entry name" value="ENOYL-COA HYDRATASE ECHA15 (ENOYL HYDRASE) (UNSATURATED ACYL-COA HYDRATASE) (CROTONASE)-RELATED"/>
    <property type="match status" value="1"/>
</dbReference>
<dbReference type="AlphaFoldDB" id="A0A501P930"/>
<dbReference type="CDD" id="cd06558">
    <property type="entry name" value="crotonase-like"/>
    <property type="match status" value="1"/>
</dbReference>
<dbReference type="OrthoDB" id="9795727at2"/>
<keyword evidence="3" id="KW-1185">Reference proteome</keyword>
<organism evidence="2 3">
    <name type="scientific">Emcibacter nanhaiensis</name>
    <dbReference type="NCBI Taxonomy" id="1505037"/>
    <lineage>
        <taxon>Bacteria</taxon>
        <taxon>Pseudomonadati</taxon>
        <taxon>Pseudomonadota</taxon>
        <taxon>Alphaproteobacteria</taxon>
        <taxon>Emcibacterales</taxon>
        <taxon>Emcibacteraceae</taxon>
        <taxon>Emcibacter</taxon>
    </lineage>
</organism>
<reference evidence="3" key="1">
    <citation type="submission" date="2019-06" db="EMBL/GenBank/DDBJ databases">
        <title>The complete genome of Emcibacter congregatus ZYLT.</title>
        <authorList>
            <person name="Zhao Z."/>
        </authorList>
    </citation>
    <scope>NUCLEOTIDE SEQUENCE [LARGE SCALE GENOMIC DNA]</scope>
    <source>
        <strain evidence="3">MCCC 1A06723</strain>
    </source>
</reference>
<proteinExistence type="inferred from homology"/>
<keyword evidence="2" id="KW-0413">Isomerase</keyword>
<gene>
    <name evidence="2" type="ORF">FIV46_17935</name>
</gene>